<dbReference type="InterPro" id="IPR011051">
    <property type="entry name" value="RmlC_Cupin_sf"/>
</dbReference>
<dbReference type="OrthoDB" id="9776971at2"/>
<dbReference type="Gene3D" id="2.60.40.1500">
    <property type="entry name" value="Glycosyl hydrolase domain, family 39"/>
    <property type="match status" value="1"/>
</dbReference>
<comment type="similarity">
    <text evidence="1">Belongs to the glycosyl hydrolase 39 family.</text>
</comment>
<dbReference type="Pfam" id="PF12833">
    <property type="entry name" value="HTH_18"/>
    <property type="match status" value="1"/>
</dbReference>
<dbReference type="PROSITE" id="PS01124">
    <property type="entry name" value="HTH_ARAC_FAMILY_2"/>
    <property type="match status" value="1"/>
</dbReference>
<feature type="active site" description="Proton donor" evidence="7">
    <location>
        <position position="484"/>
    </location>
</feature>
<keyword evidence="6" id="KW-0326">Glycosidase</keyword>
<dbReference type="Pfam" id="PF01229">
    <property type="entry name" value="Glyco_hydro_39"/>
    <property type="match status" value="2"/>
</dbReference>
<dbReference type="InterPro" id="IPR017853">
    <property type="entry name" value="GH"/>
</dbReference>
<dbReference type="Proteomes" id="UP000241434">
    <property type="component" value="Unassembled WGS sequence"/>
</dbReference>
<dbReference type="Gene3D" id="1.10.10.60">
    <property type="entry name" value="Homeodomain-like"/>
    <property type="match status" value="2"/>
</dbReference>
<dbReference type="EMBL" id="JYGE01000002">
    <property type="protein sequence ID" value="PSJ32169.1"/>
    <property type="molecule type" value="Genomic_DNA"/>
</dbReference>
<evidence type="ECO:0000256" key="2">
    <source>
        <dbReference type="ARBA" id="ARBA00022801"/>
    </source>
</evidence>
<dbReference type="SUPFAM" id="SSF51182">
    <property type="entry name" value="RmlC-like cupins"/>
    <property type="match status" value="1"/>
</dbReference>
<evidence type="ECO:0000256" key="6">
    <source>
        <dbReference type="ARBA" id="ARBA00023295"/>
    </source>
</evidence>
<evidence type="ECO:0000256" key="4">
    <source>
        <dbReference type="ARBA" id="ARBA00023125"/>
    </source>
</evidence>
<keyword evidence="10" id="KW-1185">Reference proteome</keyword>
<evidence type="ECO:0000256" key="1">
    <source>
        <dbReference type="ARBA" id="ARBA00008875"/>
    </source>
</evidence>
<dbReference type="PANTHER" id="PTHR43280">
    <property type="entry name" value="ARAC-FAMILY TRANSCRIPTIONAL REGULATOR"/>
    <property type="match status" value="1"/>
</dbReference>
<dbReference type="SUPFAM" id="SSF51445">
    <property type="entry name" value="(Trans)glycosidases"/>
    <property type="match status" value="1"/>
</dbReference>
<dbReference type="InterPro" id="IPR049166">
    <property type="entry name" value="GH39_cat"/>
</dbReference>
<dbReference type="InterPro" id="IPR000514">
    <property type="entry name" value="Glyco_hydro_39"/>
</dbReference>
<dbReference type="SMART" id="SM00342">
    <property type="entry name" value="HTH_ARAC"/>
    <property type="match status" value="1"/>
</dbReference>
<dbReference type="PANTHER" id="PTHR43280:SF2">
    <property type="entry name" value="HTH-TYPE TRANSCRIPTIONAL REGULATOR EXSA"/>
    <property type="match status" value="1"/>
</dbReference>
<proteinExistence type="inferred from homology"/>
<evidence type="ECO:0000256" key="5">
    <source>
        <dbReference type="ARBA" id="ARBA00023163"/>
    </source>
</evidence>
<dbReference type="GO" id="GO:0003700">
    <property type="term" value="F:DNA-binding transcription factor activity"/>
    <property type="evidence" value="ECO:0007669"/>
    <property type="project" value="InterPro"/>
</dbReference>
<dbReference type="InterPro" id="IPR018062">
    <property type="entry name" value="HTH_AraC-typ_CS"/>
</dbReference>
<comment type="caution">
    <text evidence="9">The sequence shown here is derived from an EMBL/GenBank/DDBJ whole genome shotgun (WGS) entry which is preliminary data.</text>
</comment>
<dbReference type="PROSITE" id="PS00041">
    <property type="entry name" value="HTH_ARAC_FAMILY_1"/>
    <property type="match status" value="1"/>
</dbReference>
<keyword evidence="2" id="KW-0378">Hydrolase</keyword>
<dbReference type="PRINTS" id="PR00745">
    <property type="entry name" value="GLHYDRLASE39"/>
</dbReference>
<feature type="domain" description="HTH araC/xylS-type" evidence="8">
    <location>
        <begin position="178"/>
        <end position="276"/>
    </location>
</feature>
<dbReference type="Gene3D" id="3.20.20.80">
    <property type="entry name" value="Glycosidases"/>
    <property type="match status" value="1"/>
</dbReference>
<evidence type="ECO:0000256" key="3">
    <source>
        <dbReference type="ARBA" id="ARBA00023015"/>
    </source>
</evidence>
<dbReference type="InterPro" id="IPR003313">
    <property type="entry name" value="AraC-bd"/>
</dbReference>
<dbReference type="GO" id="GO:0005975">
    <property type="term" value="P:carbohydrate metabolic process"/>
    <property type="evidence" value="ECO:0007669"/>
    <property type="project" value="InterPro"/>
</dbReference>
<organism evidence="9 10">
    <name type="scientific">Peptostreptococcus russellii</name>
    <dbReference type="NCBI Taxonomy" id="215200"/>
    <lineage>
        <taxon>Bacteria</taxon>
        <taxon>Bacillati</taxon>
        <taxon>Bacillota</taxon>
        <taxon>Clostridia</taxon>
        <taxon>Peptostreptococcales</taxon>
        <taxon>Peptostreptococcaceae</taxon>
        <taxon>Peptostreptococcus</taxon>
    </lineage>
</organism>
<dbReference type="InterPro" id="IPR018060">
    <property type="entry name" value="HTH_AraC"/>
</dbReference>
<dbReference type="GO" id="GO:0004553">
    <property type="term" value="F:hydrolase activity, hydrolyzing O-glycosyl compounds"/>
    <property type="evidence" value="ECO:0007669"/>
    <property type="project" value="InterPro"/>
</dbReference>
<dbReference type="Pfam" id="PF02311">
    <property type="entry name" value="AraC_binding"/>
    <property type="match status" value="1"/>
</dbReference>
<reference evidence="9" key="1">
    <citation type="thesis" date="2015" institute="Rutgers" country="The State University of New Jersey, 14 College Farm Rd., New Brunswick, NJ, USA">
        <title>Ammonia toxicity in bacteria and its implications for treatment of and resource recovery from highly nitrogenous organic wastes.</title>
        <authorList>
            <person name="Luther A.K."/>
        </authorList>
    </citation>
    <scope>NUCLEOTIDE SEQUENCE</scope>
    <source>
        <strain evidence="9">RT-10B</strain>
    </source>
</reference>
<gene>
    <name evidence="9" type="ORF">UF10_01975</name>
</gene>
<dbReference type="SUPFAM" id="SSF51011">
    <property type="entry name" value="Glycosyl hydrolase domain"/>
    <property type="match status" value="1"/>
</dbReference>
<dbReference type="SUPFAM" id="SSF46689">
    <property type="entry name" value="Homeodomain-like"/>
    <property type="match status" value="2"/>
</dbReference>
<name>A0A2P7Q2J1_9FIRM</name>
<evidence type="ECO:0000259" key="8">
    <source>
        <dbReference type="PROSITE" id="PS01124"/>
    </source>
</evidence>
<evidence type="ECO:0000313" key="10">
    <source>
        <dbReference type="Proteomes" id="UP000241434"/>
    </source>
</evidence>
<dbReference type="RefSeq" id="WP_106776153.1">
    <property type="nucleotide sequence ID" value="NZ_JYGE01000002.1"/>
</dbReference>
<keyword evidence="5" id="KW-0804">Transcription</keyword>
<evidence type="ECO:0000313" key="9">
    <source>
        <dbReference type="EMBL" id="PSJ32169.1"/>
    </source>
</evidence>
<sequence length="874" mass="102276">MQPYYETIELREDVPINLFLHSTNEYMMHIHKELEIILVVEGSINIRVVDKEYLLKENDLILINPGEAHSTSRTIEDNTCLVFQLDPKSIDFIYPLFSKVTIDCKSFDYGKEEQGRFDIIRKGLAKMLKELSKKAPGYQLKIGSETLLLIKGLLHNFDHAEINEASLEESKDNIIRMNRIIRYIDENLYDLVTLEDIANLEGMSIYYLSRLFKNSIGMTFQEYKNQKRVGKAVRLLTHTNETITSIAFQSGFPSIKALNTIFKRNYGCTPSEFRQAMPYSDREIDLYKEKIKSKSYLDVDRRAALKKLYSYLDSKDSLEEDDPLSGVQDFHLDTNKEGRDLNHYWQELTTFGRAAEGLKEAWRDQFRELQREIGFKYVRFHGIFHDDMMIYNTDSDGNVIYNWNYVNDLFDFFMEVNIKPFIELGFMPRELKSGENHMYWWKANVSQPKDINLWTELVREFVKHCVRRYGLKEVESWYFEVWNEPELEQVFWIGSREEYFEFYKETVLAVKSVSEKIRVGGPSITHESIKYGTWLEDFMIYCSKNQVPLDMITMHIYPESFGKEDAVQELLLRMANKENLSQTKKEIIDESLLKLLDRFLNGENLLEIIKSSTGVKSIYHEKDHTPNTLRAINDKIKEVFPSSKEIHIVEWSSTAFGRNLISDTCYTSTFIVRNILESIGLADSIGYWVFTDIFEEMIADKNPFHGGFGLINQDGIKKAGYYAYWLLSKLGDKIIHKEDDFIVTKKDEGIQILAYNYAYFDDIFLSGDTSSLNSKSRYDVYEHKDNLNLNINLKGLNGEYRLRRYILNRENGSAFDEWIKIGSPDYLSTEEVAYLKARSQPTIRIEEIKIENEIKCSFSIPVHGIELLVLEKQI</sequence>
<dbReference type="AlphaFoldDB" id="A0A2P7Q2J1"/>
<dbReference type="CDD" id="cd02208">
    <property type="entry name" value="cupin_RmlC-like"/>
    <property type="match status" value="1"/>
</dbReference>
<dbReference type="GO" id="GO:0043565">
    <property type="term" value="F:sequence-specific DNA binding"/>
    <property type="evidence" value="ECO:0007669"/>
    <property type="project" value="InterPro"/>
</dbReference>
<protein>
    <submittedName>
        <fullName evidence="9">AraC family transcriptional regulator</fullName>
    </submittedName>
</protein>
<accession>A0A2P7Q2J1</accession>
<evidence type="ECO:0000256" key="7">
    <source>
        <dbReference type="PIRSR" id="PIRSR600514-1"/>
    </source>
</evidence>
<keyword evidence="4" id="KW-0238">DNA-binding</keyword>
<dbReference type="InterPro" id="IPR009057">
    <property type="entry name" value="Homeodomain-like_sf"/>
</dbReference>
<dbReference type="InterPro" id="IPR014710">
    <property type="entry name" value="RmlC-like_jellyroll"/>
</dbReference>
<dbReference type="Gene3D" id="2.60.120.10">
    <property type="entry name" value="Jelly Rolls"/>
    <property type="match status" value="1"/>
</dbReference>
<keyword evidence="3" id="KW-0805">Transcription regulation</keyword>